<keyword evidence="2" id="KW-1185">Reference proteome</keyword>
<proteinExistence type="predicted"/>
<dbReference type="RefSeq" id="WP_092752457.1">
    <property type="nucleotide sequence ID" value="NZ_FOCG01000001.1"/>
</dbReference>
<evidence type="ECO:0000313" key="2">
    <source>
        <dbReference type="Proteomes" id="UP000199158"/>
    </source>
</evidence>
<organism evidence="1 2">
    <name type="scientific">Hydrogenoanaerobacterium saccharovorans</name>
    <dbReference type="NCBI Taxonomy" id="474960"/>
    <lineage>
        <taxon>Bacteria</taxon>
        <taxon>Bacillati</taxon>
        <taxon>Bacillota</taxon>
        <taxon>Clostridia</taxon>
        <taxon>Eubacteriales</taxon>
        <taxon>Oscillospiraceae</taxon>
        <taxon>Hydrogenoanaerobacterium</taxon>
    </lineage>
</organism>
<dbReference type="AlphaFoldDB" id="A0A1H8A575"/>
<dbReference type="InterPro" id="IPR035901">
    <property type="entry name" value="GIY-YIG_endonuc_sf"/>
</dbReference>
<dbReference type="OrthoDB" id="9789954at2"/>
<evidence type="ECO:0008006" key="3">
    <source>
        <dbReference type="Google" id="ProtNLM"/>
    </source>
</evidence>
<reference evidence="1 2" key="1">
    <citation type="submission" date="2016-10" db="EMBL/GenBank/DDBJ databases">
        <authorList>
            <person name="de Groot N.N."/>
        </authorList>
    </citation>
    <scope>NUCLEOTIDE SEQUENCE [LARGE SCALE GENOMIC DNA]</scope>
    <source>
        <strain evidence="1 2">CGMCC 1.5070</strain>
    </source>
</reference>
<dbReference type="STRING" id="474960.SAMN05216180_1114"/>
<dbReference type="CDD" id="cd10451">
    <property type="entry name" value="GIY-YIG_LuxR_like"/>
    <property type="match status" value="1"/>
</dbReference>
<protein>
    <recommendedName>
        <fullName evidence="3">GIY-YIG nuclease family protein</fullName>
    </recommendedName>
</protein>
<evidence type="ECO:0000313" key="1">
    <source>
        <dbReference type="EMBL" id="SEM65656.1"/>
    </source>
</evidence>
<dbReference type="EMBL" id="FOCG01000001">
    <property type="protein sequence ID" value="SEM65656.1"/>
    <property type="molecule type" value="Genomic_DNA"/>
</dbReference>
<dbReference type="Proteomes" id="UP000199158">
    <property type="component" value="Unassembled WGS sequence"/>
</dbReference>
<name>A0A1H8A575_9FIRM</name>
<accession>A0A1H8A575</accession>
<gene>
    <name evidence="1" type="ORF">SAMN05216180_1114</name>
</gene>
<dbReference type="Gene3D" id="3.40.1440.10">
    <property type="entry name" value="GIY-YIG endonuclease"/>
    <property type="match status" value="1"/>
</dbReference>
<sequence>MDVKTRKKEILKEYKERAITGGAYVITNKVTGKMLLMCETDLKGSQNRFNFMSMTGSCFNSKLQKDWNEFGARSFTFTILEELEMKETQNIVEFKEDLKILEELWREKLGEDKLY</sequence>